<dbReference type="AlphaFoldDB" id="A0A6A6U6V8"/>
<dbReference type="EMBL" id="MU004238">
    <property type="protein sequence ID" value="KAF2667177.1"/>
    <property type="molecule type" value="Genomic_DNA"/>
</dbReference>
<name>A0A6A6U6V8_9PEZI</name>
<organism evidence="2 3">
    <name type="scientific">Microthyrium microscopicum</name>
    <dbReference type="NCBI Taxonomy" id="703497"/>
    <lineage>
        <taxon>Eukaryota</taxon>
        <taxon>Fungi</taxon>
        <taxon>Dikarya</taxon>
        <taxon>Ascomycota</taxon>
        <taxon>Pezizomycotina</taxon>
        <taxon>Dothideomycetes</taxon>
        <taxon>Dothideomycetes incertae sedis</taxon>
        <taxon>Microthyriales</taxon>
        <taxon>Microthyriaceae</taxon>
        <taxon>Microthyrium</taxon>
    </lineage>
</organism>
<dbReference type="Proteomes" id="UP000799302">
    <property type="component" value="Unassembled WGS sequence"/>
</dbReference>
<evidence type="ECO:0000313" key="2">
    <source>
        <dbReference type="EMBL" id="KAF2667177.1"/>
    </source>
</evidence>
<sequence length="282" mass="32326">MDTIMSSGANPPANAPTGPRILIDAKDRTFPSLPPTSALVPEGAPTLNYAMNLLRRMDSYAPFHLQSASVRKWLRDQTAESFYEWFWDMRRVMPSAFYSDAAEERVRVTFFANWEEDVPPLICSVMTPGQVIEYEPLPQIYDEPTPPCPPDVLLPQLLPVIEPVTPQISYYSAEQAFADPRGCLAADPLLAFCECPEHLLMMIDAEEAKSELAYMWTEMRYLLVWRVAERVMMVVLCLSLKDIRPSRDEVKDFFSEAQLKSLLRMVDEFFSERRRLLPLGMF</sequence>
<accession>A0A6A6U6V8</accession>
<feature type="region of interest" description="Disordered" evidence="1">
    <location>
        <begin position="1"/>
        <end position="20"/>
    </location>
</feature>
<proteinExistence type="predicted"/>
<reference evidence="2" key="1">
    <citation type="journal article" date="2020" name="Stud. Mycol.">
        <title>101 Dothideomycetes genomes: a test case for predicting lifestyles and emergence of pathogens.</title>
        <authorList>
            <person name="Haridas S."/>
            <person name="Albert R."/>
            <person name="Binder M."/>
            <person name="Bloem J."/>
            <person name="Labutti K."/>
            <person name="Salamov A."/>
            <person name="Andreopoulos B."/>
            <person name="Baker S."/>
            <person name="Barry K."/>
            <person name="Bills G."/>
            <person name="Bluhm B."/>
            <person name="Cannon C."/>
            <person name="Castanera R."/>
            <person name="Culley D."/>
            <person name="Daum C."/>
            <person name="Ezra D."/>
            <person name="Gonzalez J."/>
            <person name="Henrissat B."/>
            <person name="Kuo A."/>
            <person name="Liang C."/>
            <person name="Lipzen A."/>
            <person name="Lutzoni F."/>
            <person name="Magnuson J."/>
            <person name="Mondo S."/>
            <person name="Nolan M."/>
            <person name="Ohm R."/>
            <person name="Pangilinan J."/>
            <person name="Park H.-J."/>
            <person name="Ramirez L."/>
            <person name="Alfaro M."/>
            <person name="Sun H."/>
            <person name="Tritt A."/>
            <person name="Yoshinaga Y."/>
            <person name="Zwiers L.-H."/>
            <person name="Turgeon B."/>
            <person name="Goodwin S."/>
            <person name="Spatafora J."/>
            <person name="Crous P."/>
            <person name="Grigoriev I."/>
        </authorList>
    </citation>
    <scope>NUCLEOTIDE SEQUENCE</scope>
    <source>
        <strain evidence="2">CBS 115976</strain>
    </source>
</reference>
<protein>
    <submittedName>
        <fullName evidence="2">Uncharacterized protein</fullName>
    </submittedName>
</protein>
<gene>
    <name evidence="2" type="ORF">BT63DRAFT_331566</name>
</gene>
<evidence type="ECO:0000313" key="3">
    <source>
        <dbReference type="Proteomes" id="UP000799302"/>
    </source>
</evidence>
<keyword evidence="3" id="KW-1185">Reference proteome</keyword>
<evidence type="ECO:0000256" key="1">
    <source>
        <dbReference type="SAM" id="MobiDB-lite"/>
    </source>
</evidence>